<evidence type="ECO:0000313" key="4">
    <source>
        <dbReference type="Proteomes" id="UP001183410"/>
    </source>
</evidence>
<keyword evidence="2" id="KW-0472">Membrane</keyword>
<dbReference type="EMBL" id="JAVREO010000014">
    <property type="protein sequence ID" value="MDT0269125.1"/>
    <property type="molecule type" value="Genomic_DNA"/>
</dbReference>
<sequence>MQQARDAVRQGSPSWRKLEPPEVPTGSYTVPIGLIGIGALAVGQGPGGVALGTLLIAAGIVLATAIRNRVEAAEARLAEWSASRWCVACDTRRPPDWQRPTEAA</sequence>
<name>A0ABU2JVV8_9ACTN</name>
<dbReference type="Proteomes" id="UP001183410">
    <property type="component" value="Unassembled WGS sequence"/>
</dbReference>
<organism evidence="3 4">
    <name type="scientific">Streptomyces chisholmiae</name>
    <dbReference type="NCBI Taxonomy" id="3075540"/>
    <lineage>
        <taxon>Bacteria</taxon>
        <taxon>Bacillati</taxon>
        <taxon>Actinomycetota</taxon>
        <taxon>Actinomycetes</taxon>
        <taxon>Kitasatosporales</taxon>
        <taxon>Streptomycetaceae</taxon>
        <taxon>Streptomyces</taxon>
    </lineage>
</organism>
<keyword evidence="2" id="KW-1133">Transmembrane helix</keyword>
<feature type="region of interest" description="Disordered" evidence="1">
    <location>
        <begin position="1"/>
        <end position="23"/>
    </location>
</feature>
<feature type="transmembrane region" description="Helical" evidence="2">
    <location>
        <begin position="49"/>
        <end position="66"/>
    </location>
</feature>
<evidence type="ECO:0000256" key="1">
    <source>
        <dbReference type="SAM" id="MobiDB-lite"/>
    </source>
</evidence>
<dbReference type="RefSeq" id="WP_311669208.1">
    <property type="nucleotide sequence ID" value="NZ_JAVREO010000014.1"/>
</dbReference>
<keyword evidence="4" id="KW-1185">Reference proteome</keyword>
<protein>
    <submittedName>
        <fullName evidence="3">Uncharacterized protein</fullName>
    </submittedName>
</protein>
<evidence type="ECO:0000313" key="3">
    <source>
        <dbReference type="EMBL" id="MDT0269125.1"/>
    </source>
</evidence>
<accession>A0ABU2JVV8</accession>
<keyword evidence="2" id="KW-0812">Transmembrane</keyword>
<reference evidence="4" key="1">
    <citation type="submission" date="2023-07" db="EMBL/GenBank/DDBJ databases">
        <title>30 novel species of actinomycetes from the DSMZ collection.</title>
        <authorList>
            <person name="Nouioui I."/>
        </authorList>
    </citation>
    <scope>NUCLEOTIDE SEQUENCE [LARGE SCALE GENOMIC DNA]</scope>
    <source>
        <strain evidence="4">DSM 44915</strain>
    </source>
</reference>
<proteinExistence type="predicted"/>
<feature type="transmembrane region" description="Helical" evidence="2">
    <location>
        <begin position="25"/>
        <end position="43"/>
    </location>
</feature>
<gene>
    <name evidence="3" type="ORF">RM844_22825</name>
</gene>
<comment type="caution">
    <text evidence="3">The sequence shown here is derived from an EMBL/GenBank/DDBJ whole genome shotgun (WGS) entry which is preliminary data.</text>
</comment>
<evidence type="ECO:0000256" key="2">
    <source>
        <dbReference type="SAM" id="Phobius"/>
    </source>
</evidence>